<evidence type="ECO:0000256" key="5">
    <source>
        <dbReference type="ARBA" id="ARBA00023136"/>
    </source>
</evidence>
<dbReference type="GO" id="GO:0005886">
    <property type="term" value="C:plasma membrane"/>
    <property type="evidence" value="ECO:0007669"/>
    <property type="project" value="UniProtKB-SubCell"/>
</dbReference>
<comment type="caution">
    <text evidence="7">The sequence shown here is derived from an EMBL/GenBank/DDBJ whole genome shotgun (WGS) entry which is preliminary data.</text>
</comment>
<proteinExistence type="predicted"/>
<sequence length="429" mass="46362">MGKPTNKQLTNSKFGPWGWSMILYAFLLYYFWAGLSVDALNVYPEAFAALHGWDPNVLLGFATPAGIIGVLGGIVFGRLIMKTGARNLSAVTLIVTGLIYILFGRVSSPTMFLVCLTLFTFMANAFGLIVTSTLMNNWFPRKKGIALGWATMGAPFCTATFVAIISVLFGRFGIPNACAIVGVVVIVFGAASFLWVKNYPHDVGAYPDNIRDEGVDLKAQAEAVHHYKSPFTLGKLLRDKDMWCMALGFGLLWMVTVGIVSQFVPRMISVGNSQPAALMMLTVAAVVGLFGSYFWGWLDQKIGTKTASVIYSASYIIALLLLIFAKLPIFTYIAIVFVGLGIGGLLNLMPSMVISVYGKYDFTAANSLVSPIASLLQKFAFLIMAVLLGKSGGDYTLPYGVFIVIDVIGAALLLCVTGKCKGKQDETQQ</sequence>
<evidence type="ECO:0000256" key="6">
    <source>
        <dbReference type="SAM" id="Phobius"/>
    </source>
</evidence>
<dbReference type="GO" id="GO:0022857">
    <property type="term" value="F:transmembrane transporter activity"/>
    <property type="evidence" value="ECO:0007669"/>
    <property type="project" value="InterPro"/>
</dbReference>
<accession>A0A8J6JEZ3</accession>
<dbReference type="PANTHER" id="PTHR43124">
    <property type="entry name" value="PURINE EFFLUX PUMP PBUE"/>
    <property type="match status" value="1"/>
</dbReference>
<keyword evidence="2" id="KW-1003">Cell membrane</keyword>
<keyword evidence="5 6" id="KW-0472">Membrane</keyword>
<evidence type="ECO:0000313" key="8">
    <source>
        <dbReference type="Proteomes" id="UP000661435"/>
    </source>
</evidence>
<reference evidence="7" key="1">
    <citation type="submission" date="2020-08" db="EMBL/GenBank/DDBJ databases">
        <title>Genome public.</title>
        <authorList>
            <person name="Liu C."/>
            <person name="Sun Q."/>
        </authorList>
    </citation>
    <scope>NUCLEOTIDE SEQUENCE</scope>
    <source>
        <strain evidence="7">NSJ-51</strain>
    </source>
</reference>
<evidence type="ECO:0000256" key="2">
    <source>
        <dbReference type="ARBA" id="ARBA00022475"/>
    </source>
</evidence>
<feature type="transmembrane region" description="Helical" evidence="6">
    <location>
        <begin position="331"/>
        <end position="356"/>
    </location>
</feature>
<evidence type="ECO:0000256" key="3">
    <source>
        <dbReference type="ARBA" id="ARBA00022692"/>
    </source>
</evidence>
<evidence type="ECO:0000313" key="7">
    <source>
        <dbReference type="EMBL" id="MBC5734753.1"/>
    </source>
</evidence>
<evidence type="ECO:0000256" key="4">
    <source>
        <dbReference type="ARBA" id="ARBA00022989"/>
    </source>
</evidence>
<feature type="transmembrane region" description="Helical" evidence="6">
    <location>
        <begin position="368"/>
        <end position="389"/>
    </location>
</feature>
<dbReference type="InterPro" id="IPR050189">
    <property type="entry name" value="MFS_Efflux_Transporters"/>
</dbReference>
<dbReference type="InterPro" id="IPR036259">
    <property type="entry name" value="MFS_trans_sf"/>
</dbReference>
<feature type="transmembrane region" description="Helical" evidence="6">
    <location>
        <begin position="276"/>
        <end position="296"/>
    </location>
</feature>
<feature type="transmembrane region" description="Helical" evidence="6">
    <location>
        <begin position="308"/>
        <end position="325"/>
    </location>
</feature>
<keyword evidence="3 6" id="KW-0812">Transmembrane</keyword>
<gene>
    <name evidence="7" type="ORF">H8S57_13620</name>
</gene>
<feature type="transmembrane region" description="Helical" evidence="6">
    <location>
        <begin position="111"/>
        <end position="134"/>
    </location>
</feature>
<comment type="subcellular location">
    <subcellularLocation>
        <location evidence="1">Cell membrane</location>
        <topology evidence="1">Multi-pass membrane protein</topology>
    </subcellularLocation>
</comment>
<dbReference type="Proteomes" id="UP000661435">
    <property type="component" value="Unassembled WGS sequence"/>
</dbReference>
<feature type="transmembrane region" description="Helical" evidence="6">
    <location>
        <begin position="21"/>
        <end position="37"/>
    </location>
</feature>
<evidence type="ECO:0000256" key="1">
    <source>
        <dbReference type="ARBA" id="ARBA00004651"/>
    </source>
</evidence>
<dbReference type="Pfam" id="PF07690">
    <property type="entry name" value="MFS_1"/>
    <property type="match status" value="1"/>
</dbReference>
<feature type="transmembrane region" description="Helical" evidence="6">
    <location>
        <begin position="57"/>
        <end position="76"/>
    </location>
</feature>
<keyword evidence="8" id="KW-1185">Reference proteome</keyword>
<name>A0A8J6JEZ3_9FIRM</name>
<dbReference type="InterPro" id="IPR011701">
    <property type="entry name" value="MFS"/>
</dbReference>
<feature type="transmembrane region" description="Helical" evidence="6">
    <location>
        <begin position="146"/>
        <end position="168"/>
    </location>
</feature>
<dbReference type="PANTHER" id="PTHR43124:SF3">
    <property type="entry name" value="CHLORAMPHENICOL EFFLUX PUMP RV0191"/>
    <property type="match status" value="1"/>
</dbReference>
<dbReference type="SUPFAM" id="SSF103473">
    <property type="entry name" value="MFS general substrate transporter"/>
    <property type="match status" value="1"/>
</dbReference>
<feature type="transmembrane region" description="Helical" evidence="6">
    <location>
        <begin position="243"/>
        <end position="264"/>
    </location>
</feature>
<dbReference type="AlphaFoldDB" id="A0A8J6JEZ3"/>
<dbReference type="RefSeq" id="WP_186908581.1">
    <property type="nucleotide sequence ID" value="NZ_JACOPP010000024.1"/>
</dbReference>
<dbReference type="Gene3D" id="1.20.1250.20">
    <property type="entry name" value="MFS general substrate transporter like domains"/>
    <property type="match status" value="2"/>
</dbReference>
<feature type="transmembrane region" description="Helical" evidence="6">
    <location>
        <begin position="88"/>
        <end position="105"/>
    </location>
</feature>
<feature type="transmembrane region" description="Helical" evidence="6">
    <location>
        <begin position="395"/>
        <end position="416"/>
    </location>
</feature>
<feature type="transmembrane region" description="Helical" evidence="6">
    <location>
        <begin position="174"/>
        <end position="196"/>
    </location>
</feature>
<organism evidence="7 8">
    <name type="scientific">Lawsonibacter hominis</name>
    <dbReference type="NCBI Taxonomy" id="2763053"/>
    <lineage>
        <taxon>Bacteria</taxon>
        <taxon>Bacillati</taxon>
        <taxon>Bacillota</taxon>
        <taxon>Clostridia</taxon>
        <taxon>Eubacteriales</taxon>
        <taxon>Oscillospiraceae</taxon>
        <taxon>Lawsonibacter</taxon>
    </lineage>
</organism>
<dbReference type="EMBL" id="JACOPP010000024">
    <property type="protein sequence ID" value="MBC5734753.1"/>
    <property type="molecule type" value="Genomic_DNA"/>
</dbReference>
<protein>
    <submittedName>
        <fullName evidence="7">MFS transporter</fullName>
    </submittedName>
</protein>
<keyword evidence="4 6" id="KW-1133">Transmembrane helix</keyword>